<dbReference type="CTD" id="36346595"/>
<dbReference type="AlphaFoldDB" id="W6U194"/>
<sequence>MNAAPRGHMETGEEVEERRVEVTSAEVSGGGIDKWAKW</sequence>
<organism evidence="2 3">
    <name type="scientific">Echinococcus granulosus</name>
    <name type="common">Hydatid tapeworm</name>
    <dbReference type="NCBI Taxonomy" id="6210"/>
    <lineage>
        <taxon>Eukaryota</taxon>
        <taxon>Metazoa</taxon>
        <taxon>Spiralia</taxon>
        <taxon>Lophotrochozoa</taxon>
        <taxon>Platyhelminthes</taxon>
        <taxon>Cestoda</taxon>
        <taxon>Eucestoda</taxon>
        <taxon>Cyclophyllidea</taxon>
        <taxon>Taeniidae</taxon>
        <taxon>Echinococcus</taxon>
        <taxon>Echinococcus granulosus group</taxon>
    </lineage>
</organism>
<dbReference type="EMBL" id="APAU02000291">
    <property type="protein sequence ID" value="EUB54261.1"/>
    <property type="molecule type" value="Genomic_DNA"/>
</dbReference>
<protein>
    <submittedName>
        <fullName evidence="2">Uncharacterized protein</fullName>
    </submittedName>
</protein>
<name>W6U194_ECHGR</name>
<dbReference type="Proteomes" id="UP000019149">
    <property type="component" value="Unassembled WGS sequence"/>
</dbReference>
<gene>
    <name evidence="2" type="ORF">EGR_10880</name>
</gene>
<dbReference type="KEGG" id="egl:EGR_10880"/>
<keyword evidence="3" id="KW-1185">Reference proteome</keyword>
<feature type="compositionally biased region" description="Basic and acidic residues" evidence="1">
    <location>
        <begin position="7"/>
        <end position="21"/>
    </location>
</feature>
<evidence type="ECO:0000313" key="3">
    <source>
        <dbReference type="Proteomes" id="UP000019149"/>
    </source>
</evidence>
<dbReference type="GeneID" id="36346595"/>
<proteinExistence type="predicted"/>
<dbReference type="RefSeq" id="XP_024345457.1">
    <property type="nucleotide sequence ID" value="XM_024500129.1"/>
</dbReference>
<feature type="region of interest" description="Disordered" evidence="1">
    <location>
        <begin position="1"/>
        <end position="38"/>
    </location>
</feature>
<accession>W6U194</accession>
<reference evidence="2 3" key="1">
    <citation type="journal article" date="2013" name="Nat. Genet.">
        <title>The genome of the hydatid tapeworm Echinococcus granulosus.</title>
        <authorList>
            <person name="Zheng H."/>
            <person name="Zhang W."/>
            <person name="Zhang L."/>
            <person name="Zhang Z."/>
            <person name="Li J."/>
            <person name="Lu G."/>
            <person name="Zhu Y."/>
            <person name="Wang Y."/>
            <person name="Huang Y."/>
            <person name="Liu J."/>
            <person name="Kang H."/>
            <person name="Chen J."/>
            <person name="Wang L."/>
            <person name="Chen A."/>
            <person name="Yu S."/>
            <person name="Gao Z."/>
            <person name="Jin L."/>
            <person name="Gu W."/>
            <person name="Wang Z."/>
            <person name="Zhao L."/>
            <person name="Shi B."/>
            <person name="Wen H."/>
            <person name="Lin R."/>
            <person name="Jones M.K."/>
            <person name="Brejova B."/>
            <person name="Vinar T."/>
            <person name="Zhao G."/>
            <person name="McManus D.P."/>
            <person name="Chen Z."/>
            <person name="Zhou Y."/>
            <person name="Wang S."/>
        </authorList>
    </citation>
    <scope>NUCLEOTIDE SEQUENCE [LARGE SCALE GENOMIC DNA]</scope>
</reference>
<evidence type="ECO:0000256" key="1">
    <source>
        <dbReference type="SAM" id="MobiDB-lite"/>
    </source>
</evidence>
<comment type="caution">
    <text evidence="2">The sequence shown here is derived from an EMBL/GenBank/DDBJ whole genome shotgun (WGS) entry which is preliminary data.</text>
</comment>
<evidence type="ECO:0000313" key="2">
    <source>
        <dbReference type="EMBL" id="EUB54261.1"/>
    </source>
</evidence>